<dbReference type="Gene3D" id="1.10.390.10">
    <property type="entry name" value="Neutral Protease Domain 2"/>
    <property type="match status" value="1"/>
</dbReference>
<keyword evidence="6" id="KW-0031">Aminopeptidase</keyword>
<dbReference type="InterPro" id="IPR001930">
    <property type="entry name" value="Peptidase_M1"/>
</dbReference>
<keyword evidence="10" id="KW-0862">Zinc</keyword>
<dbReference type="SUPFAM" id="SSF48371">
    <property type="entry name" value="ARM repeat"/>
    <property type="match status" value="1"/>
</dbReference>
<keyword evidence="8" id="KW-0479">Metal-binding</keyword>
<dbReference type="InterPro" id="IPR011989">
    <property type="entry name" value="ARM-like"/>
</dbReference>
<organism evidence="15 16">
    <name type="scientific">Candidatus Nitrosymbiomonas proteolyticus</name>
    <dbReference type="NCBI Taxonomy" id="2608984"/>
    <lineage>
        <taxon>Bacteria</taxon>
        <taxon>Bacillati</taxon>
        <taxon>Armatimonadota</taxon>
        <taxon>Armatimonadota incertae sedis</taxon>
        <taxon>Candidatus Nitrosymbiomonas</taxon>
    </lineage>
</organism>
<dbReference type="AlphaFoldDB" id="A0A809SDD1"/>
<dbReference type="EMBL" id="AP021858">
    <property type="protein sequence ID" value="BBO22924.1"/>
    <property type="molecule type" value="Genomic_DNA"/>
</dbReference>
<dbReference type="GO" id="GO:0005615">
    <property type="term" value="C:extracellular space"/>
    <property type="evidence" value="ECO:0007669"/>
    <property type="project" value="TreeGrafter"/>
</dbReference>
<keyword evidence="7" id="KW-0645">Protease</keyword>
<reference evidence="15" key="1">
    <citation type="journal article" name="DNA Res.">
        <title>The physiological potential of anammox bacteria as revealed by their core genome structure.</title>
        <authorList>
            <person name="Okubo T."/>
            <person name="Toyoda A."/>
            <person name="Fukuhara K."/>
            <person name="Uchiyama I."/>
            <person name="Harigaya Y."/>
            <person name="Kuroiwa M."/>
            <person name="Suzuki T."/>
            <person name="Murakami Y."/>
            <person name="Suwa Y."/>
            <person name="Takami H."/>
        </authorList>
    </citation>
    <scope>NUCLEOTIDE SEQUENCE</scope>
    <source>
        <strain evidence="15">317325-2</strain>
    </source>
</reference>
<accession>A0A809SDD1</accession>
<dbReference type="SUPFAM" id="SSF55486">
    <property type="entry name" value="Metalloproteases ('zincins'), catalytic domain"/>
    <property type="match status" value="1"/>
</dbReference>
<dbReference type="KEGG" id="npy:NPRO_05190"/>
<keyword evidence="11" id="KW-0482">Metalloprotease</keyword>
<dbReference type="GO" id="GO:0008270">
    <property type="term" value="F:zinc ion binding"/>
    <property type="evidence" value="ECO:0007669"/>
    <property type="project" value="InterPro"/>
</dbReference>
<dbReference type="InterPro" id="IPR014782">
    <property type="entry name" value="Peptidase_M1_dom"/>
</dbReference>
<keyword evidence="9" id="KW-0378">Hydrolase</keyword>
<evidence type="ECO:0000256" key="12">
    <source>
        <dbReference type="ARBA" id="ARBA00029811"/>
    </source>
</evidence>
<dbReference type="Proteomes" id="UP000662873">
    <property type="component" value="Chromosome"/>
</dbReference>
<dbReference type="InterPro" id="IPR027268">
    <property type="entry name" value="Peptidase_M4/M1_CTD_sf"/>
</dbReference>
<evidence type="ECO:0000256" key="7">
    <source>
        <dbReference type="ARBA" id="ARBA00022670"/>
    </source>
</evidence>
<gene>
    <name evidence="15" type="ORF">NPRO_05190</name>
</gene>
<evidence type="ECO:0000256" key="11">
    <source>
        <dbReference type="ARBA" id="ARBA00023049"/>
    </source>
</evidence>
<dbReference type="GO" id="GO:0005737">
    <property type="term" value="C:cytoplasm"/>
    <property type="evidence" value="ECO:0007669"/>
    <property type="project" value="TreeGrafter"/>
</dbReference>
<evidence type="ECO:0000256" key="1">
    <source>
        <dbReference type="ARBA" id="ARBA00000098"/>
    </source>
</evidence>
<dbReference type="PRINTS" id="PR00756">
    <property type="entry name" value="ALADIPTASE"/>
</dbReference>
<comment type="cofactor">
    <cofactor evidence="2">
        <name>Zn(2+)</name>
        <dbReference type="ChEBI" id="CHEBI:29105"/>
    </cofactor>
</comment>
<dbReference type="PANTHER" id="PTHR11533:SF174">
    <property type="entry name" value="PUROMYCIN-SENSITIVE AMINOPEPTIDASE-RELATED"/>
    <property type="match status" value="1"/>
</dbReference>
<feature type="domain" description="Peptidase M1 membrane alanine aminopeptidase" evidence="14">
    <location>
        <begin position="76"/>
        <end position="280"/>
    </location>
</feature>
<name>A0A809SDD1_9BACT</name>
<comment type="similarity">
    <text evidence="3">Belongs to the peptidase M1 family.</text>
</comment>
<dbReference type="InterPro" id="IPR050344">
    <property type="entry name" value="Peptidase_M1_aminopeptidases"/>
</dbReference>
<dbReference type="GO" id="GO:0006508">
    <property type="term" value="P:proteolysis"/>
    <property type="evidence" value="ECO:0007669"/>
    <property type="project" value="UniProtKB-KW"/>
</dbReference>
<comment type="catalytic activity">
    <reaction evidence="1">
        <text>Release of an N-terminal amino acid, Xaa-|-Yaa- from a peptide, amide or arylamide. Xaa is preferably Ala, but may be most amino acids including Pro (slow action). When a terminal hydrophobic residue is followed by a prolyl residue, the two may be released as an intact Xaa-Pro dipeptide.</text>
        <dbReference type="EC" id="3.4.11.2"/>
    </reaction>
</comment>
<dbReference type="GO" id="GO:0016285">
    <property type="term" value="F:alanyl aminopeptidase activity"/>
    <property type="evidence" value="ECO:0007669"/>
    <property type="project" value="UniProtKB-EC"/>
</dbReference>
<dbReference type="GO" id="GO:0070006">
    <property type="term" value="F:metalloaminopeptidase activity"/>
    <property type="evidence" value="ECO:0007669"/>
    <property type="project" value="TreeGrafter"/>
</dbReference>
<evidence type="ECO:0000313" key="16">
    <source>
        <dbReference type="Proteomes" id="UP000662873"/>
    </source>
</evidence>
<dbReference type="EC" id="3.4.11.2" evidence="4"/>
<dbReference type="Gene3D" id="1.25.10.10">
    <property type="entry name" value="Leucine-rich Repeat Variant"/>
    <property type="match status" value="1"/>
</dbReference>
<dbReference type="GO" id="GO:0042277">
    <property type="term" value="F:peptide binding"/>
    <property type="evidence" value="ECO:0007669"/>
    <property type="project" value="TreeGrafter"/>
</dbReference>
<evidence type="ECO:0000256" key="9">
    <source>
        <dbReference type="ARBA" id="ARBA00022801"/>
    </source>
</evidence>
<proteinExistence type="inferred from homology"/>
<evidence type="ECO:0000259" key="14">
    <source>
        <dbReference type="Pfam" id="PF01433"/>
    </source>
</evidence>
<dbReference type="GO" id="GO:0016020">
    <property type="term" value="C:membrane"/>
    <property type="evidence" value="ECO:0007669"/>
    <property type="project" value="TreeGrafter"/>
</dbReference>
<evidence type="ECO:0000256" key="8">
    <source>
        <dbReference type="ARBA" id="ARBA00022723"/>
    </source>
</evidence>
<sequence length="569" mass="63601">MEPREYILPKPRGEGHFSDPGCSLTPPPVYAPLRGETASPHAAGPYVVVRDTYKTLPVNYWVYPQDVDKAGPTYGKTPHIMAFFEKLYGVDYPWQKYDQISVVSGGGAESTSATAMTHNIMVDSKHEAEFSAEWIVAHELAHHWWGDLVTLCSWAHTWINESFATYSEYLYSAAENGSDEGDLNLLQKLNQYLREAKTRYIRPIVTERYDQPGDMFDGHTYPKGARVLHMLRNLLGDEAFFATLRHFLAEHAFRPVDTNDFINSVKEVTGQNLAWFFDQWLYKPGHPVFEVRSEWLADRKVVRMQVSQAQDFAQGVPVHHMPVTIGLYFPQGRVSKQVWIRAKEESFEFAAESKPDFVRFDVGNVLLKELNHPRDEDELRAQLKADDAVGRMEAAALLSGLKDSDEALRAVVDSALSDPFWAVRRTSIEALRRFPGGRTLAPLQRACLDSNSFVRAAALAALGDRRDRELGSFFRERFEKDESDLAMAEALRALGKTGDAGHIPFLKEIAAAPSFRNLLGNAAQQALDLLGSANVKGAKSSATEDLGSRASLSTSRSVSVSELGVWGSR</sequence>
<protein>
    <recommendedName>
        <fullName evidence="5">Aminopeptidase N</fullName>
        <ecNumber evidence="4">3.4.11.2</ecNumber>
    </recommendedName>
    <alternativeName>
        <fullName evidence="12">Alanine aminopeptidase</fullName>
    </alternativeName>
    <alternativeName>
        <fullName evidence="13">Lysyl aminopeptidase</fullName>
    </alternativeName>
</protein>
<evidence type="ECO:0000256" key="4">
    <source>
        <dbReference type="ARBA" id="ARBA00012564"/>
    </source>
</evidence>
<evidence type="ECO:0000256" key="5">
    <source>
        <dbReference type="ARBA" id="ARBA00015611"/>
    </source>
</evidence>
<evidence type="ECO:0000256" key="13">
    <source>
        <dbReference type="ARBA" id="ARBA00031533"/>
    </source>
</evidence>
<dbReference type="PANTHER" id="PTHR11533">
    <property type="entry name" value="PROTEASE M1 ZINC METALLOPROTEASE"/>
    <property type="match status" value="1"/>
</dbReference>
<dbReference type="InterPro" id="IPR016024">
    <property type="entry name" value="ARM-type_fold"/>
</dbReference>
<evidence type="ECO:0000256" key="6">
    <source>
        <dbReference type="ARBA" id="ARBA00022438"/>
    </source>
</evidence>
<dbReference type="Pfam" id="PF01433">
    <property type="entry name" value="Peptidase_M1"/>
    <property type="match status" value="1"/>
</dbReference>
<dbReference type="GO" id="GO:0043171">
    <property type="term" value="P:peptide catabolic process"/>
    <property type="evidence" value="ECO:0007669"/>
    <property type="project" value="TreeGrafter"/>
</dbReference>
<evidence type="ECO:0000256" key="10">
    <source>
        <dbReference type="ARBA" id="ARBA00022833"/>
    </source>
</evidence>
<evidence type="ECO:0000256" key="2">
    <source>
        <dbReference type="ARBA" id="ARBA00001947"/>
    </source>
</evidence>
<dbReference type="Pfam" id="PF13646">
    <property type="entry name" value="HEAT_2"/>
    <property type="match status" value="1"/>
</dbReference>
<evidence type="ECO:0000313" key="15">
    <source>
        <dbReference type="EMBL" id="BBO22924.1"/>
    </source>
</evidence>
<evidence type="ECO:0000256" key="3">
    <source>
        <dbReference type="ARBA" id="ARBA00010136"/>
    </source>
</evidence>